<accession>F1A3E1</accession>
<protein>
    <recommendedName>
        <fullName evidence="2">SCP domain-containing protein</fullName>
    </recommendedName>
</protein>
<dbReference type="Proteomes" id="UP000001064">
    <property type="component" value="Unassembled WGS sequence"/>
</dbReference>
<keyword evidence="1" id="KW-0732">Signal</keyword>
<evidence type="ECO:0000256" key="1">
    <source>
        <dbReference type="SAM" id="SignalP"/>
    </source>
</evidence>
<reference evidence="4" key="1">
    <citation type="journal article" date="2011" name="Genome Biol.">
        <title>Comparative genomics of the social amoebae Dictyostelium discoideum and Dictyostelium purpureum.</title>
        <authorList>
            <consortium name="US DOE Joint Genome Institute (JGI-PGF)"/>
            <person name="Sucgang R."/>
            <person name="Kuo A."/>
            <person name="Tian X."/>
            <person name="Salerno W."/>
            <person name="Parikh A."/>
            <person name="Feasley C.L."/>
            <person name="Dalin E."/>
            <person name="Tu H."/>
            <person name="Huang E."/>
            <person name="Barry K."/>
            <person name="Lindquist E."/>
            <person name="Shapiro H."/>
            <person name="Bruce D."/>
            <person name="Schmutz J."/>
            <person name="Salamov A."/>
            <person name="Fey P."/>
            <person name="Gaudet P."/>
            <person name="Anjard C."/>
            <person name="Babu M.M."/>
            <person name="Basu S."/>
            <person name="Bushmanova Y."/>
            <person name="van der Wel H."/>
            <person name="Katoh-Kurasawa M."/>
            <person name="Dinh C."/>
            <person name="Coutinho P.M."/>
            <person name="Saito T."/>
            <person name="Elias M."/>
            <person name="Schaap P."/>
            <person name="Kay R.R."/>
            <person name="Henrissat B."/>
            <person name="Eichinger L."/>
            <person name="Rivero F."/>
            <person name="Putnam N.H."/>
            <person name="West C.M."/>
            <person name="Loomis W.F."/>
            <person name="Chisholm R.L."/>
            <person name="Shaulsky G."/>
            <person name="Strassmann J.E."/>
            <person name="Queller D.C."/>
            <person name="Kuspa A."/>
            <person name="Grigoriev I.V."/>
        </authorList>
    </citation>
    <scope>NUCLEOTIDE SEQUENCE [LARGE SCALE GENOMIC DNA]</scope>
    <source>
        <strain evidence="4">QSDP1</strain>
    </source>
</reference>
<evidence type="ECO:0000259" key="2">
    <source>
        <dbReference type="Pfam" id="PF00188"/>
    </source>
</evidence>
<feature type="signal peptide" evidence="1">
    <location>
        <begin position="1"/>
        <end position="22"/>
    </location>
</feature>
<evidence type="ECO:0000313" key="4">
    <source>
        <dbReference type="Proteomes" id="UP000001064"/>
    </source>
</evidence>
<dbReference type="eggNOG" id="ENOG502RDUN">
    <property type="taxonomic scope" value="Eukaryota"/>
</dbReference>
<dbReference type="EMBL" id="GL871454">
    <property type="protein sequence ID" value="EGC29288.1"/>
    <property type="molecule type" value="Genomic_DNA"/>
</dbReference>
<keyword evidence="4" id="KW-1185">Reference proteome</keyword>
<sequence length="308" mass="35802">MKLMLFLIILTLTNSLLVKGYGETDKDGYPNHFERESINLLNYVRMFPIQYMYTFMKEYGNLNYMFTQYKQTFPVYYDTSVSHGARFHSYDMASKNYFAHNDRSGSFGDRVKRFVSNIRYYGENIAAGKQTGIETNNQLICDSRNQDRYCSADGSGNDGHRKNIMDPQFKVAGVGYYYTYSSSYKNYWTQDFAGETSGIPNTPIYSGYHTFYQSENPIFILSYYSNDLSTKEINIVFVEDSNENVEIMDRNYGNDNFGIYTHIPSFYTPCGKYYFTTTTNNNSTFRYPDTGYLQISKDITSCNSWTAN</sequence>
<dbReference type="AlphaFoldDB" id="F1A3E1"/>
<dbReference type="PANTHER" id="PTHR31157:SF1">
    <property type="entry name" value="SCP DOMAIN-CONTAINING PROTEIN"/>
    <property type="match status" value="1"/>
</dbReference>
<organism evidence="3 4">
    <name type="scientific">Dictyostelium purpureum</name>
    <name type="common">Slime mold</name>
    <dbReference type="NCBI Taxonomy" id="5786"/>
    <lineage>
        <taxon>Eukaryota</taxon>
        <taxon>Amoebozoa</taxon>
        <taxon>Evosea</taxon>
        <taxon>Eumycetozoa</taxon>
        <taxon>Dictyostelia</taxon>
        <taxon>Dictyosteliales</taxon>
        <taxon>Dictyosteliaceae</taxon>
        <taxon>Dictyostelium</taxon>
    </lineage>
</organism>
<dbReference type="KEGG" id="dpp:DICPUDRAFT_84678"/>
<dbReference type="SUPFAM" id="SSF55797">
    <property type="entry name" value="PR-1-like"/>
    <property type="match status" value="1"/>
</dbReference>
<feature type="chain" id="PRO_5003263056" description="SCP domain-containing protein" evidence="1">
    <location>
        <begin position="23"/>
        <end position="308"/>
    </location>
</feature>
<dbReference type="InterPro" id="IPR035940">
    <property type="entry name" value="CAP_sf"/>
</dbReference>
<dbReference type="GeneID" id="10506184"/>
<dbReference type="InParanoid" id="F1A3E1"/>
<dbReference type="Pfam" id="PF00188">
    <property type="entry name" value="CAP"/>
    <property type="match status" value="1"/>
</dbReference>
<dbReference type="RefSeq" id="XP_003294186.1">
    <property type="nucleotide sequence ID" value="XM_003294138.1"/>
</dbReference>
<name>F1A3E1_DICPU</name>
<dbReference type="OrthoDB" id="18777at2759"/>
<evidence type="ECO:0000313" key="3">
    <source>
        <dbReference type="EMBL" id="EGC29288.1"/>
    </source>
</evidence>
<feature type="domain" description="SCP" evidence="2">
    <location>
        <begin position="39"/>
        <end position="192"/>
    </location>
</feature>
<gene>
    <name evidence="3" type="ORF">DICPUDRAFT_84678</name>
</gene>
<dbReference type="VEuPathDB" id="AmoebaDB:DICPUDRAFT_84678"/>
<dbReference type="InterPro" id="IPR014044">
    <property type="entry name" value="CAP_dom"/>
</dbReference>
<proteinExistence type="predicted"/>
<dbReference type="PANTHER" id="PTHR31157">
    <property type="entry name" value="SCP DOMAIN-CONTAINING PROTEIN"/>
    <property type="match status" value="1"/>
</dbReference>
<dbReference type="Gene3D" id="3.40.33.10">
    <property type="entry name" value="CAP"/>
    <property type="match status" value="1"/>
</dbReference>
<dbReference type="CDD" id="cd05379">
    <property type="entry name" value="CAP_bacterial"/>
    <property type="match status" value="1"/>
</dbReference>